<dbReference type="RefSeq" id="WP_386073109.1">
    <property type="nucleotide sequence ID" value="NZ_JBHTJT010000007.1"/>
</dbReference>
<name>A0ABW3ILI3_9RHOB</name>
<dbReference type="Proteomes" id="UP001597108">
    <property type="component" value="Unassembled WGS sequence"/>
</dbReference>
<dbReference type="EMBL" id="JBHTJT010000007">
    <property type="protein sequence ID" value="MFD0978937.1"/>
    <property type="molecule type" value="Genomic_DNA"/>
</dbReference>
<proteinExistence type="predicted"/>
<accession>A0ABW3ILI3</accession>
<comment type="caution">
    <text evidence="1">The sequence shown here is derived from an EMBL/GenBank/DDBJ whole genome shotgun (WGS) entry which is preliminary data.</text>
</comment>
<protein>
    <recommendedName>
        <fullName evidence="3">Phasin domain-containing protein</fullName>
    </recommendedName>
</protein>
<gene>
    <name evidence="1" type="ORF">ACFQ2S_04665</name>
</gene>
<sequence>MAGKNPYMSWWLSEANKAASASRGLFAAEMSRQHKAMTDAWTEQAVEMWMALWFPWLPRNGKRRGGR</sequence>
<reference evidence="2" key="1">
    <citation type="journal article" date="2019" name="Int. J. Syst. Evol. Microbiol.">
        <title>The Global Catalogue of Microorganisms (GCM) 10K type strain sequencing project: providing services to taxonomists for standard genome sequencing and annotation.</title>
        <authorList>
            <consortium name="The Broad Institute Genomics Platform"/>
            <consortium name="The Broad Institute Genome Sequencing Center for Infectious Disease"/>
            <person name="Wu L."/>
            <person name="Ma J."/>
        </authorList>
    </citation>
    <scope>NUCLEOTIDE SEQUENCE [LARGE SCALE GENOMIC DNA]</scope>
    <source>
        <strain evidence="2">CCUG 60524</strain>
    </source>
</reference>
<evidence type="ECO:0008006" key="3">
    <source>
        <dbReference type="Google" id="ProtNLM"/>
    </source>
</evidence>
<evidence type="ECO:0000313" key="1">
    <source>
        <dbReference type="EMBL" id="MFD0978937.1"/>
    </source>
</evidence>
<organism evidence="1 2">
    <name type="scientific">Tropicimonas aquimaris</name>
    <dbReference type="NCBI Taxonomy" id="914152"/>
    <lineage>
        <taxon>Bacteria</taxon>
        <taxon>Pseudomonadati</taxon>
        <taxon>Pseudomonadota</taxon>
        <taxon>Alphaproteobacteria</taxon>
        <taxon>Rhodobacterales</taxon>
        <taxon>Roseobacteraceae</taxon>
        <taxon>Tropicimonas</taxon>
    </lineage>
</organism>
<evidence type="ECO:0000313" key="2">
    <source>
        <dbReference type="Proteomes" id="UP001597108"/>
    </source>
</evidence>
<keyword evidence="2" id="KW-1185">Reference proteome</keyword>